<proteinExistence type="predicted"/>
<accession>A0A0V0GT23</accession>
<dbReference type="EMBL" id="GEDG01031669">
    <property type="protein sequence ID" value="JAP11246.1"/>
    <property type="molecule type" value="Transcribed_RNA"/>
</dbReference>
<evidence type="ECO:0000313" key="1">
    <source>
        <dbReference type="EMBL" id="JAP11246.1"/>
    </source>
</evidence>
<organism evidence="1">
    <name type="scientific">Solanum chacoense</name>
    <name type="common">Chaco potato</name>
    <dbReference type="NCBI Taxonomy" id="4108"/>
    <lineage>
        <taxon>Eukaryota</taxon>
        <taxon>Viridiplantae</taxon>
        <taxon>Streptophyta</taxon>
        <taxon>Embryophyta</taxon>
        <taxon>Tracheophyta</taxon>
        <taxon>Spermatophyta</taxon>
        <taxon>Magnoliopsida</taxon>
        <taxon>eudicotyledons</taxon>
        <taxon>Gunneridae</taxon>
        <taxon>Pentapetalae</taxon>
        <taxon>asterids</taxon>
        <taxon>lamiids</taxon>
        <taxon>Solanales</taxon>
        <taxon>Solanaceae</taxon>
        <taxon>Solanoideae</taxon>
        <taxon>Solaneae</taxon>
        <taxon>Solanum</taxon>
    </lineage>
</organism>
<dbReference type="Gene3D" id="1.10.510.10">
    <property type="entry name" value="Transferase(Phosphotransferase) domain 1"/>
    <property type="match status" value="1"/>
</dbReference>
<name>A0A0V0GT23_SOLCH</name>
<reference evidence="1" key="1">
    <citation type="submission" date="2015-12" db="EMBL/GenBank/DDBJ databases">
        <title>Gene expression during late stages of embryo sac development: a critical building block for successful pollen-pistil interactions.</title>
        <authorList>
            <person name="Liu Y."/>
            <person name="Joly V."/>
            <person name="Sabar M."/>
            <person name="Matton D.P."/>
        </authorList>
    </citation>
    <scope>NUCLEOTIDE SEQUENCE</scope>
</reference>
<protein>
    <submittedName>
        <fullName evidence="1">Putative ovule protein</fullName>
    </submittedName>
</protein>
<dbReference type="AlphaFoldDB" id="A0A0V0GT23"/>
<sequence>MVAIVINLSCLLSDNWKVELWKNLFTKLINIDHTDDHKNMLKSLRESFQDYMCSNPQLIKKLRQLLAKQKTSLCSS</sequence>